<gene>
    <name evidence="5" type="primary">fecB</name>
    <name evidence="5" type="ORF">CULCOIPH005_01680</name>
</gene>
<feature type="chain" id="PRO_5044839540" evidence="3">
    <location>
        <begin position="27"/>
        <end position="332"/>
    </location>
</feature>
<dbReference type="Pfam" id="PF01497">
    <property type="entry name" value="Peripla_BP_2"/>
    <property type="match status" value="1"/>
</dbReference>
<name>A0ABD0BE32_CORUL</name>
<dbReference type="RefSeq" id="WP_014835644.1">
    <property type="nucleotide sequence ID" value="NZ_AP019662.1"/>
</dbReference>
<keyword evidence="3" id="KW-0732">Signal</keyword>
<protein>
    <submittedName>
        <fullName evidence="5">Metal ABC transporter substrate-binding protein</fullName>
    </submittedName>
</protein>
<dbReference type="EMBL" id="BQFK01000001">
    <property type="protein sequence ID" value="GJJ41979.1"/>
    <property type="molecule type" value="Genomic_DNA"/>
</dbReference>
<dbReference type="PANTHER" id="PTHR30535">
    <property type="entry name" value="VITAMIN B12-BINDING PROTEIN"/>
    <property type="match status" value="1"/>
</dbReference>
<feature type="coiled-coil region" evidence="2">
    <location>
        <begin position="180"/>
        <end position="207"/>
    </location>
</feature>
<organism evidence="5 6">
    <name type="scientific">Corynebacterium ulcerans</name>
    <dbReference type="NCBI Taxonomy" id="65058"/>
    <lineage>
        <taxon>Bacteria</taxon>
        <taxon>Bacillati</taxon>
        <taxon>Actinomycetota</taxon>
        <taxon>Actinomycetes</taxon>
        <taxon>Mycobacteriales</taxon>
        <taxon>Corynebacteriaceae</taxon>
        <taxon>Corynebacterium</taxon>
    </lineage>
</organism>
<dbReference type="PROSITE" id="PS51257">
    <property type="entry name" value="PROKAR_LIPOPROTEIN"/>
    <property type="match status" value="1"/>
</dbReference>
<accession>A0ABD0BE32</accession>
<comment type="caution">
    <text evidence="5">The sequence shown here is derived from an EMBL/GenBank/DDBJ whole genome shotgun (WGS) entry which is preliminary data.</text>
</comment>
<dbReference type="PANTHER" id="PTHR30535:SF7">
    <property type="entry name" value="IRON(III) DICITRATE-BINDING PROTEIN"/>
    <property type="match status" value="1"/>
</dbReference>
<proteinExistence type="inferred from homology"/>
<dbReference type="SUPFAM" id="SSF53807">
    <property type="entry name" value="Helical backbone' metal receptor"/>
    <property type="match status" value="1"/>
</dbReference>
<dbReference type="Proteomes" id="UP001205910">
    <property type="component" value="Unassembled WGS sequence"/>
</dbReference>
<comment type="similarity">
    <text evidence="1">Belongs to the bacterial solute-binding protein 8 family.</text>
</comment>
<dbReference type="InterPro" id="IPR050902">
    <property type="entry name" value="ABC_Transporter_SBP"/>
</dbReference>
<dbReference type="Gene3D" id="3.40.50.1980">
    <property type="entry name" value="Nitrogenase molybdenum iron protein domain"/>
    <property type="match status" value="2"/>
</dbReference>
<dbReference type="InterPro" id="IPR002491">
    <property type="entry name" value="ABC_transptr_periplasmic_BD"/>
</dbReference>
<evidence type="ECO:0000256" key="1">
    <source>
        <dbReference type="ARBA" id="ARBA00008814"/>
    </source>
</evidence>
<evidence type="ECO:0000313" key="5">
    <source>
        <dbReference type="EMBL" id="GJJ41979.1"/>
    </source>
</evidence>
<keyword evidence="2" id="KW-0175">Coiled coil</keyword>
<feature type="signal peptide" evidence="3">
    <location>
        <begin position="1"/>
        <end position="26"/>
    </location>
</feature>
<feature type="domain" description="Fe/B12 periplasmic-binding" evidence="4">
    <location>
        <begin position="55"/>
        <end position="332"/>
    </location>
</feature>
<dbReference type="PROSITE" id="PS50983">
    <property type="entry name" value="FE_B12_PBP"/>
    <property type="match status" value="1"/>
</dbReference>
<evidence type="ECO:0000256" key="3">
    <source>
        <dbReference type="SAM" id="SignalP"/>
    </source>
</evidence>
<evidence type="ECO:0000313" key="6">
    <source>
        <dbReference type="Proteomes" id="UP001205910"/>
    </source>
</evidence>
<evidence type="ECO:0000256" key="2">
    <source>
        <dbReference type="SAM" id="Coils"/>
    </source>
</evidence>
<evidence type="ECO:0000259" key="4">
    <source>
        <dbReference type="PROSITE" id="PS50983"/>
    </source>
</evidence>
<reference evidence="5 6" key="1">
    <citation type="submission" date="2021-11" db="EMBL/GenBank/DDBJ databases">
        <title>Whole genome sequences of diphtheriae toxin producing Corynebacterium ulcerans isolates from cats in Osaka, Japan.</title>
        <authorList>
            <person name="Umeda K."/>
            <person name="Hirai Y."/>
        </authorList>
    </citation>
    <scope>NUCLEOTIDE SEQUENCE [LARGE SCALE GENOMIC DNA]</scope>
    <source>
        <strain evidence="5 6">12109B-1</strain>
    </source>
</reference>
<dbReference type="AlphaFoldDB" id="A0ABD0BE32"/>
<sequence length="332" mass="35650">MRISHSLIVVASTALLLTACGSSVTAPETSTSSAAKAVTISNCGRELSFDKAPEALVGMHPAQTELLIRLGLTEKIVGQAQAKAQALPDDVVDKAKNIPTIGGVMPPSREELLAVTPDFVYSPTTYEFSAKQGFASIEQLKEAGAATYVATGGCEDRRMTGEVSDLFTDLTNLGTIFGVQEEAQKMIDKDEAELEGVEKALKDQKKLRVAQIYMEGDTLQAIGAGIEYDILKRAGADNVFTPDQKNFSDFFASTLIPEALAAENPEAIVFAAYDADHEKSTRDYLTKTFPDMPAVRDNRIISVSTSDMFPGTQGNVKAVKHIASQLYPGAFK</sequence>